<sequence>MISKQLTIPPSLKAQLLRFRGRVWSLKLIEAFAIAACAITTAFLAVYLVDRWGGMPGGLRFASLLATIAVMAIVPWTLYRWVWKNRTLEPLAKLLGKKMPAVGDQLLGVIELSNSESEQARSPALCQAAMQQVAADAEKRNLCAAVPTTHHRLWGGIASILVAVCVAVASFYPAASANAGARLLMPWRDVPRYTFTRIDDLPSNVVVAHGEAAPLAVRLTSSTVWHPERAKLQIGNQPPITADLLDREYRFVVPPQIVDAPMTLMVGDVTETMTLKPTLRPELTSVLAEISLPQYLGHEEIERMDSRSGNVSIVRGSEATFTAIANRPLASGTVNQTPSVPRGAELASDPVNVDMTPQLEFSWKDEQGLDGREPFTLSINAIDDESPTLICDGLERMAVILDSETVTFTVRASDDFGVRRVGMMWRGLPMGVVAEPAQGERPLIAGDHHAGSIDAIGTFSAKSLGVEPQPIELFAWAEDYKPGRERVYSPPHILYVLTPDQHAIWMTEQLSKWHRQALEVRDRERQLFEKNKELRSLSSDELSTSDRRREVQRQSAAENANGRRLERLGVAGADLLRTASKNPEIGVGHLERWAEMLGILDDLANHRMPSVADLLSESAKSIAGQMRDAKPGSPSPAADGKPPKLRSAPSLADRESSMNSPDEEIAGAGSPKKPSSPALRLPVTTVMGKGQKPDDDSPPANQQESLDQAVVEQEDLLAEFDKIADELNSVLANLEGSTLVKRLKAASREQNQMAGKLTTQLQSAFGQSKAKVEKPTREVLGQLSETQEAGVLNISYIMDDLAAYFERRRFAQFKLVLDEMKEADVLGSLRELAGEIPVQQGVSIAQTEYWADTMDRWAETLVDPACSGQCPGGKSPESLPPSIVLEVLQILEGEVSLRDETRVAEQSKPAIEPQEHRETAEMLSDNQTVLNERVVKVIERIGELEDAEKHFAKELGLLAQVDQVMGETTGILRSPDTGANAIAAETEVIELLLRSKRINPKGGGGGGSSPGGGGFGTTSDSALALIGQGRNAKEVREDKGVSQTTGETGSALPEEFRHGLDQYFNRLGGS</sequence>
<evidence type="ECO:0000313" key="3">
    <source>
        <dbReference type="EMBL" id="TWU43141.1"/>
    </source>
</evidence>
<dbReference type="Proteomes" id="UP000315471">
    <property type="component" value="Unassembled WGS sequence"/>
</dbReference>
<comment type="caution">
    <text evidence="3">The sequence shown here is derived from an EMBL/GenBank/DDBJ whole genome shotgun (WGS) entry which is preliminary data.</text>
</comment>
<feature type="compositionally biased region" description="Gly residues" evidence="1">
    <location>
        <begin position="1001"/>
        <end position="1016"/>
    </location>
</feature>
<feature type="region of interest" description="Disordered" evidence="1">
    <location>
        <begin position="999"/>
        <end position="1051"/>
    </location>
</feature>
<dbReference type="OrthoDB" id="220056at2"/>
<accession>A0A5C6E682</accession>
<proteinExistence type="predicted"/>
<reference evidence="3 4" key="1">
    <citation type="submission" date="2019-02" db="EMBL/GenBank/DDBJ databases">
        <title>Deep-cultivation of Planctomycetes and their phenomic and genomic characterization uncovers novel biology.</title>
        <authorList>
            <person name="Wiegand S."/>
            <person name="Jogler M."/>
            <person name="Boedeker C."/>
            <person name="Pinto D."/>
            <person name="Vollmers J."/>
            <person name="Rivas-Marin E."/>
            <person name="Kohn T."/>
            <person name="Peeters S.H."/>
            <person name="Heuer A."/>
            <person name="Rast P."/>
            <person name="Oberbeckmann S."/>
            <person name="Bunk B."/>
            <person name="Jeske O."/>
            <person name="Meyerdierks A."/>
            <person name="Storesund J.E."/>
            <person name="Kallscheuer N."/>
            <person name="Luecker S."/>
            <person name="Lage O.M."/>
            <person name="Pohl T."/>
            <person name="Merkel B.J."/>
            <person name="Hornburger P."/>
            <person name="Mueller R.-W."/>
            <person name="Bruemmer F."/>
            <person name="Labrenz M."/>
            <person name="Spormann A.M."/>
            <person name="Op Den Camp H."/>
            <person name="Overmann J."/>
            <person name="Amann R."/>
            <person name="Jetten M.S.M."/>
            <person name="Mascher T."/>
            <person name="Medema M.H."/>
            <person name="Devos D.P."/>
            <person name="Kaster A.-K."/>
            <person name="Ovreas L."/>
            <person name="Rohde M."/>
            <person name="Galperin M.Y."/>
            <person name="Jogler C."/>
        </authorList>
    </citation>
    <scope>NUCLEOTIDE SEQUENCE [LARGE SCALE GENOMIC DNA]</scope>
    <source>
        <strain evidence="3 4">Q31b</strain>
    </source>
</reference>
<feature type="region of interest" description="Disordered" evidence="1">
    <location>
        <begin position="622"/>
        <end position="706"/>
    </location>
</feature>
<organism evidence="3 4">
    <name type="scientific">Novipirellula aureliae</name>
    <dbReference type="NCBI Taxonomy" id="2527966"/>
    <lineage>
        <taxon>Bacteria</taxon>
        <taxon>Pseudomonadati</taxon>
        <taxon>Planctomycetota</taxon>
        <taxon>Planctomycetia</taxon>
        <taxon>Pirellulales</taxon>
        <taxon>Pirellulaceae</taxon>
        <taxon>Novipirellula</taxon>
    </lineage>
</organism>
<gene>
    <name evidence="3" type="ORF">Q31b_21790</name>
</gene>
<dbReference type="EMBL" id="SJPY01000003">
    <property type="protein sequence ID" value="TWU43141.1"/>
    <property type="molecule type" value="Genomic_DNA"/>
</dbReference>
<evidence type="ECO:0000256" key="2">
    <source>
        <dbReference type="SAM" id="Phobius"/>
    </source>
</evidence>
<evidence type="ECO:0000313" key="4">
    <source>
        <dbReference type="Proteomes" id="UP000315471"/>
    </source>
</evidence>
<keyword evidence="2" id="KW-0812">Transmembrane</keyword>
<keyword evidence="2" id="KW-1133">Transmembrane helix</keyword>
<evidence type="ECO:0000256" key="1">
    <source>
        <dbReference type="SAM" id="MobiDB-lite"/>
    </source>
</evidence>
<feature type="transmembrane region" description="Helical" evidence="2">
    <location>
        <begin position="28"/>
        <end position="49"/>
    </location>
</feature>
<keyword evidence="2" id="KW-0472">Membrane</keyword>
<dbReference type="RefSeq" id="WP_146599618.1">
    <property type="nucleotide sequence ID" value="NZ_SJPY01000003.1"/>
</dbReference>
<protein>
    <submittedName>
        <fullName evidence="3">Uncharacterized protein</fullName>
    </submittedName>
</protein>
<feature type="transmembrane region" description="Helical" evidence="2">
    <location>
        <begin position="61"/>
        <end position="79"/>
    </location>
</feature>
<feature type="region of interest" description="Disordered" evidence="1">
    <location>
        <begin position="535"/>
        <end position="564"/>
    </location>
</feature>
<name>A0A5C6E682_9BACT</name>
<feature type="transmembrane region" description="Helical" evidence="2">
    <location>
        <begin position="153"/>
        <end position="175"/>
    </location>
</feature>
<keyword evidence="4" id="KW-1185">Reference proteome</keyword>
<feature type="compositionally biased region" description="Basic and acidic residues" evidence="1">
    <location>
        <begin position="1031"/>
        <end position="1040"/>
    </location>
</feature>
<dbReference type="AlphaFoldDB" id="A0A5C6E682"/>